<proteinExistence type="predicted"/>
<evidence type="ECO:0000256" key="2">
    <source>
        <dbReference type="ARBA" id="ARBA00022692"/>
    </source>
</evidence>
<keyword evidence="7" id="KW-1185">Reference proteome</keyword>
<keyword evidence="2" id="KW-0812">Transmembrane</keyword>
<comment type="subcellular location">
    <subcellularLocation>
        <location evidence="1">Membrane</location>
        <topology evidence="1">Multi-pass membrane protein</topology>
    </subcellularLocation>
</comment>
<dbReference type="GO" id="GO:0008233">
    <property type="term" value="F:peptidase activity"/>
    <property type="evidence" value="ECO:0007669"/>
    <property type="project" value="UniProtKB-KW"/>
</dbReference>
<dbReference type="EC" id="3.4.21.105" evidence="6"/>
<organism evidence="6 7">
    <name type="scientific">Chromobacterium subtsugae</name>
    <dbReference type="NCBI Taxonomy" id="251747"/>
    <lineage>
        <taxon>Bacteria</taxon>
        <taxon>Pseudomonadati</taxon>
        <taxon>Pseudomonadota</taxon>
        <taxon>Betaproteobacteria</taxon>
        <taxon>Neisseriales</taxon>
        <taxon>Chromobacteriaceae</taxon>
        <taxon>Chromobacterium</taxon>
    </lineage>
</organism>
<dbReference type="GO" id="GO:0006508">
    <property type="term" value="P:proteolysis"/>
    <property type="evidence" value="ECO:0007669"/>
    <property type="project" value="UniProtKB-KW"/>
</dbReference>
<dbReference type="SUPFAM" id="SSF144091">
    <property type="entry name" value="Rhomboid-like"/>
    <property type="match status" value="1"/>
</dbReference>
<sequence length="185" mass="19849">MRLPSSLLPALLPLCLPLGAAARRWRFDPALSEEWWRAWSGSWVHADWRHAALNCAGLLLLAGIGGAGQARMLCWLALLLPWPIAWAQLLLPGAGPFLGASGVLYGWWAALAWQGRAVWTGRLLAALLLLRLAWQWTWPQPGAGGLPILWSAHACGALAGPLLAECLKRAGCAAPVPPPRTSAHS</sequence>
<feature type="domain" description="Peptidase S54 rhomboid" evidence="5">
    <location>
        <begin position="33"/>
        <end position="166"/>
    </location>
</feature>
<keyword evidence="4" id="KW-0472">Membrane</keyword>
<dbReference type="GeneID" id="89684530"/>
<dbReference type="EMBL" id="JAHDTB010000015">
    <property type="protein sequence ID" value="MBW8289191.1"/>
    <property type="molecule type" value="Genomic_DNA"/>
</dbReference>
<evidence type="ECO:0000313" key="7">
    <source>
        <dbReference type="Proteomes" id="UP000711178"/>
    </source>
</evidence>
<comment type="caution">
    <text evidence="6">The sequence shown here is derived from an EMBL/GenBank/DDBJ whole genome shotgun (WGS) entry which is preliminary data.</text>
</comment>
<keyword evidence="3" id="KW-1133">Transmembrane helix</keyword>
<accession>A0ABS7FGI0</accession>
<protein>
    <submittedName>
        <fullName evidence="6">Rhomboid family intramembrane serine protease</fullName>
        <ecNumber evidence="6">3.4.21.105</ecNumber>
    </submittedName>
</protein>
<name>A0ABS7FGI0_9NEIS</name>
<dbReference type="InterPro" id="IPR022764">
    <property type="entry name" value="Peptidase_S54_rhomboid_dom"/>
</dbReference>
<evidence type="ECO:0000256" key="4">
    <source>
        <dbReference type="ARBA" id="ARBA00023136"/>
    </source>
</evidence>
<dbReference type="InterPro" id="IPR035952">
    <property type="entry name" value="Rhomboid-like_sf"/>
</dbReference>
<dbReference type="Proteomes" id="UP000711178">
    <property type="component" value="Unassembled WGS sequence"/>
</dbReference>
<reference evidence="6 7" key="1">
    <citation type="submission" date="2021-05" db="EMBL/GenBank/DDBJ databases">
        <title>Draft Whole Genome Sequencing Of Biosensor Chromobacterium violaceum Strain CV026 Reveals A Regulatory RNA In Chromobacterium violaceum Phenotype Regulatory Network.</title>
        <authorList>
            <person name="Hong K.W."/>
            <person name="Chan K.G."/>
            <person name="Chang C.-Y."/>
        </authorList>
    </citation>
    <scope>NUCLEOTIDE SEQUENCE [LARGE SCALE GENOMIC DNA]</scope>
    <source>
        <strain evidence="6 7">ATCC 31532</strain>
    </source>
</reference>
<keyword evidence="6" id="KW-0378">Hydrolase</keyword>
<gene>
    <name evidence="6" type="ORF">KIF53_16270</name>
</gene>
<dbReference type="Pfam" id="PF01694">
    <property type="entry name" value="Rhomboid"/>
    <property type="match status" value="1"/>
</dbReference>
<dbReference type="RefSeq" id="WP_160309801.1">
    <property type="nucleotide sequence ID" value="NZ_CP142381.1"/>
</dbReference>
<evidence type="ECO:0000259" key="5">
    <source>
        <dbReference type="Pfam" id="PF01694"/>
    </source>
</evidence>
<keyword evidence="6" id="KW-0645">Protease</keyword>
<evidence type="ECO:0000256" key="3">
    <source>
        <dbReference type="ARBA" id="ARBA00022989"/>
    </source>
</evidence>
<evidence type="ECO:0000313" key="6">
    <source>
        <dbReference type="EMBL" id="MBW8289191.1"/>
    </source>
</evidence>
<dbReference type="Gene3D" id="1.20.1540.10">
    <property type="entry name" value="Rhomboid-like"/>
    <property type="match status" value="1"/>
</dbReference>
<evidence type="ECO:0000256" key="1">
    <source>
        <dbReference type="ARBA" id="ARBA00004141"/>
    </source>
</evidence>